<dbReference type="PANTHER" id="PTHR42718">
    <property type="entry name" value="MAJOR FACILITATOR SUPERFAMILY MULTIDRUG TRANSPORTER MFSC"/>
    <property type="match status" value="1"/>
</dbReference>
<dbReference type="SUPFAM" id="SSF103473">
    <property type="entry name" value="MFS general substrate transporter"/>
    <property type="match status" value="1"/>
</dbReference>
<feature type="transmembrane region" description="Helical" evidence="7">
    <location>
        <begin position="351"/>
        <end position="371"/>
    </location>
</feature>
<dbReference type="OrthoDB" id="9812221at2"/>
<dbReference type="InterPro" id="IPR020846">
    <property type="entry name" value="MFS_dom"/>
</dbReference>
<dbReference type="InterPro" id="IPR036259">
    <property type="entry name" value="MFS_trans_sf"/>
</dbReference>
<evidence type="ECO:0000256" key="7">
    <source>
        <dbReference type="SAM" id="Phobius"/>
    </source>
</evidence>
<comment type="subcellular location">
    <subcellularLocation>
        <location evidence="1">Membrane</location>
        <topology evidence="1">Multi-pass membrane protein</topology>
    </subcellularLocation>
</comment>
<evidence type="ECO:0000256" key="1">
    <source>
        <dbReference type="ARBA" id="ARBA00004141"/>
    </source>
</evidence>
<feature type="transmembrane region" description="Helical" evidence="7">
    <location>
        <begin position="487"/>
        <end position="505"/>
    </location>
</feature>
<keyword evidence="5 7" id="KW-0472">Membrane</keyword>
<evidence type="ECO:0000256" key="6">
    <source>
        <dbReference type="SAM" id="MobiDB-lite"/>
    </source>
</evidence>
<feature type="transmembrane region" description="Helical" evidence="7">
    <location>
        <begin position="248"/>
        <end position="266"/>
    </location>
</feature>
<evidence type="ECO:0000313" key="10">
    <source>
        <dbReference type="Proteomes" id="UP000198339"/>
    </source>
</evidence>
<feature type="transmembrane region" description="Helical" evidence="7">
    <location>
        <begin position="216"/>
        <end position="236"/>
    </location>
</feature>
<evidence type="ECO:0000256" key="3">
    <source>
        <dbReference type="ARBA" id="ARBA00022692"/>
    </source>
</evidence>
<feature type="domain" description="Major facilitator superfamily (MFS) profile" evidence="8">
    <location>
        <begin position="28"/>
        <end position="500"/>
    </location>
</feature>
<feature type="compositionally biased region" description="Low complexity" evidence="6">
    <location>
        <begin position="1"/>
        <end position="10"/>
    </location>
</feature>
<evidence type="ECO:0000256" key="4">
    <source>
        <dbReference type="ARBA" id="ARBA00022989"/>
    </source>
</evidence>
<dbReference type="Gene3D" id="1.20.1250.20">
    <property type="entry name" value="MFS general substrate transporter like domains"/>
    <property type="match status" value="1"/>
</dbReference>
<feature type="region of interest" description="Disordered" evidence="6">
    <location>
        <begin position="1"/>
        <end position="22"/>
    </location>
</feature>
<keyword evidence="10" id="KW-1185">Reference proteome</keyword>
<feature type="transmembrane region" description="Helical" evidence="7">
    <location>
        <begin position="26"/>
        <end position="50"/>
    </location>
</feature>
<dbReference type="EMBL" id="FZPA01000007">
    <property type="protein sequence ID" value="SNS88167.1"/>
    <property type="molecule type" value="Genomic_DNA"/>
</dbReference>
<feature type="transmembrane region" description="Helical" evidence="7">
    <location>
        <begin position="184"/>
        <end position="204"/>
    </location>
</feature>
<keyword evidence="2" id="KW-0813">Transport</keyword>
<dbReference type="PROSITE" id="PS50850">
    <property type="entry name" value="MFS"/>
    <property type="match status" value="1"/>
</dbReference>
<dbReference type="InterPro" id="IPR011701">
    <property type="entry name" value="MFS"/>
</dbReference>
<dbReference type="PANTHER" id="PTHR42718:SF9">
    <property type="entry name" value="MAJOR FACILITATOR SUPERFAMILY MULTIDRUG TRANSPORTER MFSC"/>
    <property type="match status" value="1"/>
</dbReference>
<evidence type="ECO:0000313" key="9">
    <source>
        <dbReference type="EMBL" id="SNS88167.1"/>
    </source>
</evidence>
<feature type="transmembrane region" description="Helical" evidence="7">
    <location>
        <begin position="119"/>
        <end position="141"/>
    </location>
</feature>
<reference evidence="9 10" key="1">
    <citation type="submission" date="2017-06" db="EMBL/GenBank/DDBJ databases">
        <authorList>
            <person name="Kim H.J."/>
            <person name="Triplett B.A."/>
        </authorList>
    </citation>
    <scope>NUCLEOTIDE SEQUENCE [LARGE SCALE GENOMIC DNA]</scope>
    <source>
        <strain evidence="9 10">DS15</strain>
    </source>
</reference>
<dbReference type="RefSeq" id="WP_089215962.1">
    <property type="nucleotide sequence ID" value="NZ_FZPA01000007.1"/>
</dbReference>
<feature type="transmembrane region" description="Helical" evidence="7">
    <location>
        <begin position="70"/>
        <end position="89"/>
    </location>
</feature>
<gene>
    <name evidence="9" type="ORF">SAMN06295955_1074</name>
</gene>
<dbReference type="GO" id="GO:0022857">
    <property type="term" value="F:transmembrane transporter activity"/>
    <property type="evidence" value="ECO:0007669"/>
    <property type="project" value="InterPro"/>
</dbReference>
<dbReference type="AlphaFoldDB" id="A0A239I3K5"/>
<keyword evidence="4 7" id="KW-1133">Transmembrane helix</keyword>
<feature type="transmembrane region" description="Helical" evidence="7">
    <location>
        <begin position="96"/>
        <end position="113"/>
    </location>
</feature>
<protein>
    <submittedName>
        <fullName evidence="9">MFS transporter, DHA2 family, multidrug resistance protein</fullName>
    </submittedName>
</protein>
<evidence type="ECO:0000259" key="8">
    <source>
        <dbReference type="PROSITE" id="PS50850"/>
    </source>
</evidence>
<feature type="transmembrane region" description="Helical" evidence="7">
    <location>
        <begin position="391"/>
        <end position="408"/>
    </location>
</feature>
<dbReference type="GO" id="GO:0016020">
    <property type="term" value="C:membrane"/>
    <property type="evidence" value="ECO:0007669"/>
    <property type="project" value="UniProtKB-SubCell"/>
</dbReference>
<evidence type="ECO:0000256" key="2">
    <source>
        <dbReference type="ARBA" id="ARBA00022448"/>
    </source>
</evidence>
<sequence>MSSIAASPASAAPPAPSAAKPSPRAVGALVGILLAAMISGLNNRVGALALADVRGVLGISLDDGSWIDTAYAAGELVVMPFAAWFAITLSVRRFQLWLLGTAALLAAMLPFVHNLNLLVALRFFQGVAAGGLIPVLMMAALKFLPPSIRLHGLALYALTATFAPNLSIWLAGQWSDALSDWRWIYWQFIPAATLAGLLIAQGLPREPIQLGRFQDGNWWGMVFGIPGLILIAIVLTQGVRLDWFNSSLITQLLVFGIGFLVIYLLMEWFHPTPFVRLHLLGRRNLGVGFPLFTCILVVLLSGALLPALYLGSIQDYRPLQSAPVGLIVALPQLVLGSVVALLLYQKWVDARVVFALGLLTIALACFSGSYLTSDWNWKQFVLPQTLQAVGQPMVVVSILFLLTSVVHPSEGPSVSGMVNALRVFGTLIGSALIQQFVTVRGRFHSEMLLDHAALVGNSLPQQPDPSSLMGIIGSQALVLATADTYRALGILAFLLAPVVFLTNYIPAPDLKGTADQSSSSQG</sequence>
<name>A0A239I3K5_9SPHN</name>
<feature type="transmembrane region" description="Helical" evidence="7">
    <location>
        <begin position="287"/>
        <end position="310"/>
    </location>
</feature>
<dbReference type="Pfam" id="PF07690">
    <property type="entry name" value="MFS_1"/>
    <property type="match status" value="1"/>
</dbReference>
<feature type="transmembrane region" description="Helical" evidence="7">
    <location>
        <begin position="153"/>
        <end position="172"/>
    </location>
</feature>
<organism evidence="9 10">
    <name type="scientific">Sphingopyxis indica</name>
    <dbReference type="NCBI Taxonomy" id="436663"/>
    <lineage>
        <taxon>Bacteria</taxon>
        <taxon>Pseudomonadati</taxon>
        <taxon>Pseudomonadota</taxon>
        <taxon>Alphaproteobacteria</taxon>
        <taxon>Sphingomonadales</taxon>
        <taxon>Sphingomonadaceae</taxon>
        <taxon>Sphingopyxis</taxon>
    </lineage>
</organism>
<feature type="transmembrane region" description="Helical" evidence="7">
    <location>
        <begin position="322"/>
        <end position="344"/>
    </location>
</feature>
<dbReference type="Proteomes" id="UP000198339">
    <property type="component" value="Unassembled WGS sequence"/>
</dbReference>
<feature type="transmembrane region" description="Helical" evidence="7">
    <location>
        <begin position="420"/>
        <end position="437"/>
    </location>
</feature>
<keyword evidence="3 7" id="KW-0812">Transmembrane</keyword>
<evidence type="ECO:0000256" key="5">
    <source>
        <dbReference type="ARBA" id="ARBA00023136"/>
    </source>
</evidence>
<proteinExistence type="predicted"/>
<accession>A0A239I3K5</accession>